<evidence type="ECO:0000256" key="2">
    <source>
        <dbReference type="ARBA" id="ARBA00004496"/>
    </source>
</evidence>
<dbReference type="PANTHER" id="PTHR15651">
    <property type="entry name" value="ARMADILLO REPEAT-CONTAINING PROTEIN 8"/>
    <property type="match status" value="1"/>
</dbReference>
<accession>A0A7S3UET4</accession>
<dbReference type="EMBL" id="HBIS01007361">
    <property type="protein sequence ID" value="CAE0612674.1"/>
    <property type="molecule type" value="Transcribed_RNA"/>
</dbReference>
<keyword evidence="5" id="KW-0539">Nucleus</keyword>
<sequence length="706" mass="76463">MAMHTAMETDEDRPTKEEEATSMRKLRNQAVGQRKRRTEMRRNGTVQRATKGLTCVACAKDAATLLGTLAIDGAIGEEAAQQLGDAMRAAEARGDVETAGKCAHARAQALLQGDGDARTCAQDAVRGLRSARDVDTTAYLRLLAASARVDANATRGCDAVEAVADVLRRHRAPERMCEAWNDADVVQEALRAAAELARPPVAVEAVRPLVAFANSWADLAREGPQGARLQASRALAHLSLVAHKNMVMEDGGKNQALAHAVWRTALPTLLAMIEEKTWDNQVDTDDMQGIEEAARAVGELVAADPSIAQRTAQGDAVPRLAALLRTTSHETRGGRRVFASAMLAIAELCLVDETPRKQLVEADGSLERIVRVLRTPNVEPELLKLACSCIRSLSRSVKQLRTHLMDANVAEALLKIVLEPTQTSEKVLSDAVSSLCNLVLDFSPMKEAIVNAGGVARFAEIADLRATEVSDLSINALWALKNLSYLATHQVKRSVLDSLPWADVRSALERECICINSPALKYQLLAIFRNLIFGGAEDVSLVLEYAGHSNFLRVLMQLLSQAKDPCMVLEQTLFVLCNVATGNEGHKQMLMEEGIGEILANYLSETGTNEQRVAAAWCTINLVWREPHQEKRRKRSGLHGRKSRSSYESMGDGMVSVPTNATARATALMSAGVDLRLHALATAPSPDVRDRARTALDLLGAAEALA</sequence>
<evidence type="ECO:0000256" key="6">
    <source>
        <dbReference type="PROSITE-ProRule" id="PRU00259"/>
    </source>
</evidence>
<evidence type="ECO:0000256" key="5">
    <source>
        <dbReference type="ARBA" id="ARBA00023242"/>
    </source>
</evidence>
<dbReference type="SUPFAM" id="SSF48371">
    <property type="entry name" value="ARM repeat"/>
    <property type="match status" value="1"/>
</dbReference>
<evidence type="ECO:0000313" key="8">
    <source>
        <dbReference type="EMBL" id="CAE0612674.1"/>
    </source>
</evidence>
<feature type="repeat" description="ARM" evidence="6">
    <location>
        <begin position="550"/>
        <end position="594"/>
    </location>
</feature>
<dbReference type="InterPro" id="IPR016024">
    <property type="entry name" value="ARM-type_fold"/>
</dbReference>
<keyword evidence="3" id="KW-0963">Cytoplasm</keyword>
<protein>
    <recommendedName>
        <fullName evidence="9">Armadillo repeat-containing protein 8</fullName>
    </recommendedName>
</protein>
<evidence type="ECO:0000256" key="4">
    <source>
        <dbReference type="ARBA" id="ARBA00022737"/>
    </source>
</evidence>
<gene>
    <name evidence="8" type="ORF">PSAL00342_LOCUS6573</name>
</gene>
<dbReference type="GO" id="GO:0005634">
    <property type="term" value="C:nucleus"/>
    <property type="evidence" value="ECO:0007669"/>
    <property type="project" value="UniProtKB-SubCell"/>
</dbReference>
<name>A0A7S3UET4_9CHLO</name>
<feature type="region of interest" description="Disordered" evidence="7">
    <location>
        <begin position="631"/>
        <end position="655"/>
    </location>
</feature>
<feature type="compositionally biased region" description="Basic residues" evidence="7">
    <location>
        <begin position="631"/>
        <end position="644"/>
    </location>
</feature>
<organism evidence="8">
    <name type="scientific">Picocystis salinarum</name>
    <dbReference type="NCBI Taxonomy" id="88271"/>
    <lineage>
        <taxon>Eukaryota</taxon>
        <taxon>Viridiplantae</taxon>
        <taxon>Chlorophyta</taxon>
        <taxon>Picocystophyceae</taxon>
        <taxon>Picocystales</taxon>
        <taxon>Picocystaceae</taxon>
        <taxon>Picocystis</taxon>
    </lineage>
</organism>
<feature type="compositionally biased region" description="Basic and acidic residues" evidence="7">
    <location>
        <begin position="12"/>
        <end position="22"/>
    </location>
</feature>
<proteinExistence type="predicted"/>
<dbReference type="GO" id="GO:0034657">
    <property type="term" value="C:GID complex"/>
    <property type="evidence" value="ECO:0007669"/>
    <property type="project" value="TreeGrafter"/>
</dbReference>
<feature type="region of interest" description="Disordered" evidence="7">
    <location>
        <begin position="1"/>
        <end position="45"/>
    </location>
</feature>
<feature type="repeat" description="ARM" evidence="6">
    <location>
        <begin position="364"/>
        <end position="394"/>
    </location>
</feature>
<evidence type="ECO:0000256" key="7">
    <source>
        <dbReference type="SAM" id="MobiDB-lite"/>
    </source>
</evidence>
<evidence type="ECO:0000256" key="1">
    <source>
        <dbReference type="ARBA" id="ARBA00004123"/>
    </source>
</evidence>
<keyword evidence="4" id="KW-0677">Repeat</keyword>
<dbReference type="PROSITE" id="PS50176">
    <property type="entry name" value="ARM_REPEAT"/>
    <property type="match status" value="2"/>
</dbReference>
<dbReference type="PANTHER" id="PTHR15651:SF7">
    <property type="entry name" value="ARMADILLO REPEAT-CONTAINING PROTEIN 8"/>
    <property type="match status" value="1"/>
</dbReference>
<evidence type="ECO:0008006" key="9">
    <source>
        <dbReference type="Google" id="ProtNLM"/>
    </source>
</evidence>
<dbReference type="InterPro" id="IPR038739">
    <property type="entry name" value="ARMC8/Vid28"/>
</dbReference>
<comment type="subcellular location">
    <subcellularLocation>
        <location evidence="2">Cytoplasm</location>
    </subcellularLocation>
    <subcellularLocation>
        <location evidence="1">Nucleus</location>
    </subcellularLocation>
</comment>
<dbReference type="SMART" id="SM00185">
    <property type="entry name" value="ARM"/>
    <property type="match status" value="7"/>
</dbReference>
<dbReference type="GO" id="GO:0005737">
    <property type="term" value="C:cytoplasm"/>
    <property type="evidence" value="ECO:0007669"/>
    <property type="project" value="UniProtKB-SubCell"/>
</dbReference>
<dbReference type="Gene3D" id="1.25.10.10">
    <property type="entry name" value="Leucine-rich Repeat Variant"/>
    <property type="match status" value="3"/>
</dbReference>
<evidence type="ECO:0000256" key="3">
    <source>
        <dbReference type="ARBA" id="ARBA00022490"/>
    </source>
</evidence>
<dbReference type="AlphaFoldDB" id="A0A7S3UET4"/>
<reference evidence="8" key="1">
    <citation type="submission" date="2021-01" db="EMBL/GenBank/DDBJ databases">
        <authorList>
            <person name="Corre E."/>
            <person name="Pelletier E."/>
            <person name="Niang G."/>
            <person name="Scheremetjew M."/>
            <person name="Finn R."/>
            <person name="Kale V."/>
            <person name="Holt S."/>
            <person name="Cochrane G."/>
            <person name="Meng A."/>
            <person name="Brown T."/>
            <person name="Cohen L."/>
        </authorList>
    </citation>
    <scope>NUCLEOTIDE SEQUENCE</scope>
    <source>
        <strain evidence="8">CCMP1897</strain>
    </source>
</reference>
<dbReference type="InterPro" id="IPR000225">
    <property type="entry name" value="Armadillo"/>
</dbReference>
<dbReference type="GO" id="GO:0043161">
    <property type="term" value="P:proteasome-mediated ubiquitin-dependent protein catabolic process"/>
    <property type="evidence" value="ECO:0007669"/>
    <property type="project" value="TreeGrafter"/>
</dbReference>
<dbReference type="InterPro" id="IPR011989">
    <property type="entry name" value="ARM-like"/>
</dbReference>